<evidence type="ECO:0000313" key="2">
    <source>
        <dbReference type="EMBL" id="KAA6382141.1"/>
    </source>
</evidence>
<dbReference type="EMBL" id="SNRW01006942">
    <property type="protein sequence ID" value="KAA6382141.1"/>
    <property type="molecule type" value="Genomic_DNA"/>
</dbReference>
<evidence type="ECO:0000256" key="1">
    <source>
        <dbReference type="SAM" id="MobiDB-lite"/>
    </source>
</evidence>
<feature type="compositionally biased region" description="Acidic residues" evidence="1">
    <location>
        <begin position="24"/>
        <end position="41"/>
    </location>
</feature>
<dbReference type="AlphaFoldDB" id="A0A5J4VHS1"/>
<protein>
    <submittedName>
        <fullName evidence="2">Uncharacterized protein</fullName>
    </submittedName>
</protein>
<reference evidence="2 3" key="1">
    <citation type="submission" date="2019-03" db="EMBL/GenBank/DDBJ databases">
        <title>Single cell metagenomics reveals metabolic interactions within the superorganism composed of flagellate Streblomastix strix and complex community of Bacteroidetes bacteria on its surface.</title>
        <authorList>
            <person name="Treitli S.C."/>
            <person name="Kolisko M."/>
            <person name="Husnik F."/>
            <person name="Keeling P."/>
            <person name="Hampl V."/>
        </authorList>
    </citation>
    <scope>NUCLEOTIDE SEQUENCE [LARGE SCALE GENOMIC DNA]</scope>
    <source>
        <strain evidence="2">ST1C</strain>
    </source>
</reference>
<organism evidence="2 3">
    <name type="scientific">Streblomastix strix</name>
    <dbReference type="NCBI Taxonomy" id="222440"/>
    <lineage>
        <taxon>Eukaryota</taxon>
        <taxon>Metamonada</taxon>
        <taxon>Preaxostyla</taxon>
        <taxon>Oxymonadida</taxon>
        <taxon>Streblomastigidae</taxon>
        <taxon>Streblomastix</taxon>
    </lineage>
</organism>
<feature type="region of interest" description="Disordered" evidence="1">
    <location>
        <begin position="18"/>
        <end position="41"/>
    </location>
</feature>
<dbReference type="Proteomes" id="UP000324800">
    <property type="component" value="Unassembled WGS sequence"/>
</dbReference>
<comment type="caution">
    <text evidence="2">The sequence shown here is derived from an EMBL/GenBank/DDBJ whole genome shotgun (WGS) entry which is preliminary data.</text>
</comment>
<proteinExistence type="predicted"/>
<sequence length="156" mass="17568">MVVATQKHINGEFIIGLQRGESDSGTENEEDIVETSSGEDNDFIGQKGEIGEALFKQCLQKSGLTSGSINSIIKSWRGSQGRHACSLSSFFEYWQQQGKTTEQLEQTEEPYLITVNYILMKLDSKHTDASIILSRTSLSVLFELMEKKRQNQKQNN</sequence>
<evidence type="ECO:0000313" key="3">
    <source>
        <dbReference type="Proteomes" id="UP000324800"/>
    </source>
</evidence>
<gene>
    <name evidence="2" type="ORF">EZS28_022334</name>
</gene>
<accession>A0A5J4VHS1</accession>
<name>A0A5J4VHS1_9EUKA</name>